<dbReference type="Proteomes" id="UP000319771">
    <property type="component" value="Unassembled WGS sequence"/>
</dbReference>
<dbReference type="InterPro" id="IPR011990">
    <property type="entry name" value="TPR-like_helical_dom_sf"/>
</dbReference>
<dbReference type="Gene3D" id="1.25.40.10">
    <property type="entry name" value="Tetratricopeptide repeat domain"/>
    <property type="match status" value="1"/>
</dbReference>
<dbReference type="InterPro" id="IPR000719">
    <property type="entry name" value="Prot_kinase_dom"/>
</dbReference>
<dbReference type="SUPFAM" id="SSF52540">
    <property type="entry name" value="P-loop containing nucleoside triphosphate hydrolases"/>
    <property type="match status" value="1"/>
</dbReference>
<dbReference type="Gene3D" id="3.40.50.300">
    <property type="entry name" value="P-loop containing nucleotide triphosphate hydrolases"/>
    <property type="match status" value="1"/>
</dbReference>
<evidence type="ECO:0000256" key="4">
    <source>
        <dbReference type="SAM" id="MobiDB-lite"/>
    </source>
</evidence>
<dbReference type="PANTHER" id="PTHR47691:SF3">
    <property type="entry name" value="HTH-TYPE TRANSCRIPTIONAL REGULATOR RV0890C-RELATED"/>
    <property type="match status" value="1"/>
</dbReference>
<dbReference type="InterPro" id="IPR017441">
    <property type="entry name" value="Protein_kinase_ATP_BS"/>
</dbReference>
<protein>
    <recommendedName>
        <fullName evidence="5">Protein kinase domain-containing protein</fullName>
    </recommendedName>
</protein>
<dbReference type="InterPro" id="IPR011009">
    <property type="entry name" value="Kinase-like_dom_sf"/>
</dbReference>
<evidence type="ECO:0000259" key="5">
    <source>
        <dbReference type="PROSITE" id="PS50011"/>
    </source>
</evidence>
<feature type="binding site" evidence="3">
    <location>
        <position position="41"/>
    </location>
    <ligand>
        <name>ATP</name>
        <dbReference type="ChEBI" id="CHEBI:30616"/>
    </ligand>
</feature>
<dbReference type="Pfam" id="PF25872">
    <property type="entry name" value="HTH_77"/>
    <property type="match status" value="1"/>
</dbReference>
<dbReference type="PANTHER" id="PTHR47691">
    <property type="entry name" value="REGULATOR-RELATED"/>
    <property type="match status" value="1"/>
</dbReference>
<dbReference type="PRINTS" id="PR00364">
    <property type="entry name" value="DISEASERSIST"/>
</dbReference>
<evidence type="ECO:0000313" key="6">
    <source>
        <dbReference type="EMBL" id="TMQ73800.1"/>
    </source>
</evidence>
<evidence type="ECO:0000256" key="1">
    <source>
        <dbReference type="ARBA" id="ARBA00022741"/>
    </source>
</evidence>
<dbReference type="EMBL" id="VBPB01000041">
    <property type="protein sequence ID" value="TMQ73800.1"/>
    <property type="molecule type" value="Genomic_DNA"/>
</dbReference>
<dbReference type="PROSITE" id="PS00108">
    <property type="entry name" value="PROTEIN_KINASE_ST"/>
    <property type="match status" value="1"/>
</dbReference>
<dbReference type="SUPFAM" id="SSF48452">
    <property type="entry name" value="TPR-like"/>
    <property type="match status" value="2"/>
</dbReference>
<feature type="domain" description="Protein kinase" evidence="5">
    <location>
        <begin position="12"/>
        <end position="313"/>
    </location>
</feature>
<gene>
    <name evidence="6" type="ORF">E6K81_02895</name>
</gene>
<sequence length="1022" mass="109832">MPLTAGTRLGSHEILGPLGAGGMGEVYLARDTRLDREVALKLLPRHLTTDADAIARFRREALTLASLSHPNIATVHGFEETPEGPMVLVLERVEGETLAERLSRGALAPDEALQICAQIAQALEAAHERGVIHRDVKPGNVMIGPRGLVKVLDFGLARRTVGVRKPAAAEPARPESPAALTPAAAPSEEAETIVVSRPGGAPDAAGLSQSGTILGTPGYMSPEQVLAVEVDPRTDVFAFGCVLYECLAGRRAFSGGDALAIMAATLNRPPDLAVLPASTPPRVRTLIARCLEQDVSRRLDHIRSARVELEEALGIRRASALREGERYATPHNLPAQTTTFIGRSSVLDECRRLLGAARLLTLAGLGGTGKTRIALRLAESLLGEYPDGVWFVNLAPVTDSGRVADVAAEALGVPDQPGRTPLESLTRHVRDRRMLFVVDNCEEVLGGAAALASAVLRACPASRVLATSRQALGLEGETVLAVPPLEVPSAGGVTEVEPLRDCEAVQLFMERAIAAKPDFALTTANAPAIAELCRRLDGIPLALELAAGRIRMLGVEQIRDRLEDRFKLLARPGSDAPSRRQTVKAVIQWSWDHLLRPEQDLMRRLAVFKGGWTLERATAVCSESGDEFEVLDLLTRLVERSLVVVDRSASGEARYRFLESVWRFALDALDAHGEAAALRERHLAVYLDLGARAEKAMSGPGMARQVAELAREEENILAALETSGDAVDGAIRGLRLATAVQRFWSASGRYTLGRRTLETVLGRVEARKPTPERAWALVRTSGFALIAGEHEVARRYLEESLAYWRAHPEPGGLPPAVLAGLGVVAMWQSRYQDAHALGEESLALYQARGSKRGVAMALHNQGTIECVLGRGDHGRACFEAALGLLRETRDENVETLCLSGLATSLVRQGELAPARQRLREGFALLDRLDTPRERLTALEALAELAVALGRPVEAARLIGAADATREALVVPLMPAEKADIERLVARITEALGADEAERAQAAGRKASPESVRTEVGALLDMQ</sequence>
<keyword evidence="2 3" id="KW-0067">ATP-binding</keyword>
<dbReference type="CDD" id="cd14014">
    <property type="entry name" value="STKc_PknB_like"/>
    <property type="match status" value="1"/>
</dbReference>
<dbReference type="InterPro" id="IPR008271">
    <property type="entry name" value="Ser/Thr_kinase_AS"/>
</dbReference>
<dbReference type="SUPFAM" id="SSF56112">
    <property type="entry name" value="Protein kinase-like (PK-like)"/>
    <property type="match status" value="1"/>
</dbReference>
<name>A0A538UD63_UNCEI</name>
<dbReference type="GO" id="GO:0005524">
    <property type="term" value="F:ATP binding"/>
    <property type="evidence" value="ECO:0007669"/>
    <property type="project" value="UniProtKB-UniRule"/>
</dbReference>
<evidence type="ECO:0000256" key="2">
    <source>
        <dbReference type="ARBA" id="ARBA00022840"/>
    </source>
</evidence>
<dbReference type="Gene3D" id="1.10.510.10">
    <property type="entry name" value="Transferase(Phosphotransferase) domain 1"/>
    <property type="match status" value="1"/>
</dbReference>
<comment type="caution">
    <text evidence="6">The sequence shown here is derived from an EMBL/GenBank/DDBJ whole genome shotgun (WGS) entry which is preliminary data.</text>
</comment>
<dbReference type="Pfam" id="PF00069">
    <property type="entry name" value="Pkinase"/>
    <property type="match status" value="2"/>
</dbReference>
<dbReference type="Gene3D" id="3.30.200.20">
    <property type="entry name" value="Phosphorylase Kinase, domain 1"/>
    <property type="match status" value="1"/>
</dbReference>
<dbReference type="GO" id="GO:0004672">
    <property type="term" value="F:protein kinase activity"/>
    <property type="evidence" value="ECO:0007669"/>
    <property type="project" value="InterPro"/>
</dbReference>
<keyword evidence="1 3" id="KW-0547">Nucleotide-binding</keyword>
<dbReference type="PROSITE" id="PS50011">
    <property type="entry name" value="PROTEIN_KINASE_DOM"/>
    <property type="match status" value="1"/>
</dbReference>
<dbReference type="InterPro" id="IPR027417">
    <property type="entry name" value="P-loop_NTPase"/>
</dbReference>
<accession>A0A538UD63</accession>
<proteinExistence type="predicted"/>
<evidence type="ECO:0000313" key="7">
    <source>
        <dbReference type="Proteomes" id="UP000319771"/>
    </source>
</evidence>
<dbReference type="AlphaFoldDB" id="A0A538UD63"/>
<feature type="region of interest" description="Disordered" evidence="4">
    <location>
        <begin position="165"/>
        <end position="208"/>
    </location>
</feature>
<dbReference type="InterPro" id="IPR058852">
    <property type="entry name" value="HTH_77"/>
</dbReference>
<feature type="compositionally biased region" description="Low complexity" evidence="4">
    <location>
        <begin position="166"/>
        <end position="187"/>
    </location>
</feature>
<dbReference type="PROSITE" id="PS00107">
    <property type="entry name" value="PROTEIN_KINASE_ATP"/>
    <property type="match status" value="1"/>
</dbReference>
<organism evidence="6 7">
    <name type="scientific">Eiseniibacteriota bacterium</name>
    <dbReference type="NCBI Taxonomy" id="2212470"/>
    <lineage>
        <taxon>Bacteria</taxon>
        <taxon>Candidatus Eiseniibacteriota</taxon>
    </lineage>
</organism>
<evidence type="ECO:0000256" key="3">
    <source>
        <dbReference type="PROSITE-ProRule" id="PRU10141"/>
    </source>
</evidence>
<reference evidence="6 7" key="1">
    <citation type="journal article" date="2019" name="Nat. Microbiol.">
        <title>Mediterranean grassland soil C-N compound turnover is dependent on rainfall and depth, and is mediated by genomically divergent microorganisms.</title>
        <authorList>
            <person name="Diamond S."/>
            <person name="Andeer P.F."/>
            <person name="Li Z."/>
            <person name="Crits-Christoph A."/>
            <person name="Burstein D."/>
            <person name="Anantharaman K."/>
            <person name="Lane K.R."/>
            <person name="Thomas B.C."/>
            <person name="Pan C."/>
            <person name="Northen T.R."/>
            <person name="Banfield J.F."/>
        </authorList>
    </citation>
    <scope>NUCLEOTIDE SEQUENCE [LARGE SCALE GENOMIC DNA]</scope>
    <source>
        <strain evidence="6">WS_11</strain>
    </source>
</reference>
<dbReference type="SMART" id="SM00220">
    <property type="entry name" value="S_TKc"/>
    <property type="match status" value="1"/>
</dbReference>